<reference evidence="1" key="2">
    <citation type="journal article" date="2015" name="Data Brief">
        <title>Shoot transcriptome of the giant reed, Arundo donax.</title>
        <authorList>
            <person name="Barrero R.A."/>
            <person name="Guerrero F.D."/>
            <person name="Moolhuijzen P."/>
            <person name="Goolsby J.A."/>
            <person name="Tidwell J."/>
            <person name="Bellgard S.E."/>
            <person name="Bellgard M.I."/>
        </authorList>
    </citation>
    <scope>NUCLEOTIDE SEQUENCE</scope>
    <source>
        <tissue evidence="1">Shoot tissue taken approximately 20 cm above the soil surface</tissue>
    </source>
</reference>
<sequence length="259" mass="27677">MTDSPTKKPASLFGHAAMQARSSYPVLPAEPRRRPAAVAVRAFRAHRHLVVRRLRVPCRGRWGPVHRLPHHHDHAASAAGAGAVHAVAAGAIVAGRSLLQLRAGAGARGGRATGGHLLALELAELVEVELERLDVVLEAERGHGPEEVVAVDGLALLALALVGGLAGDEGDELGDALLHRLLGVLGDLGVGRKRLLHDPAHVRDRQEPVLLPRRRELRVARPPGLVVGVRHRRRAEPTNTAAFLLPPSVSGQVKQLRRD</sequence>
<evidence type="ECO:0000313" key="1">
    <source>
        <dbReference type="EMBL" id="JAE23630.1"/>
    </source>
</evidence>
<dbReference type="AlphaFoldDB" id="A0A0A9GEY4"/>
<organism evidence="1">
    <name type="scientific">Arundo donax</name>
    <name type="common">Giant reed</name>
    <name type="synonym">Donax arundinaceus</name>
    <dbReference type="NCBI Taxonomy" id="35708"/>
    <lineage>
        <taxon>Eukaryota</taxon>
        <taxon>Viridiplantae</taxon>
        <taxon>Streptophyta</taxon>
        <taxon>Embryophyta</taxon>
        <taxon>Tracheophyta</taxon>
        <taxon>Spermatophyta</taxon>
        <taxon>Magnoliopsida</taxon>
        <taxon>Liliopsida</taxon>
        <taxon>Poales</taxon>
        <taxon>Poaceae</taxon>
        <taxon>PACMAD clade</taxon>
        <taxon>Arundinoideae</taxon>
        <taxon>Arundineae</taxon>
        <taxon>Arundo</taxon>
    </lineage>
</organism>
<proteinExistence type="predicted"/>
<protein>
    <submittedName>
        <fullName evidence="1">Uncharacterized protein</fullName>
    </submittedName>
</protein>
<name>A0A0A9GEY4_ARUDO</name>
<reference evidence="1" key="1">
    <citation type="submission" date="2014-09" db="EMBL/GenBank/DDBJ databases">
        <authorList>
            <person name="Magalhaes I.L.F."/>
            <person name="Oliveira U."/>
            <person name="Santos F.R."/>
            <person name="Vidigal T.H.D.A."/>
            <person name="Brescovit A.D."/>
            <person name="Santos A.J."/>
        </authorList>
    </citation>
    <scope>NUCLEOTIDE SEQUENCE</scope>
    <source>
        <tissue evidence="1">Shoot tissue taken approximately 20 cm above the soil surface</tissue>
    </source>
</reference>
<dbReference type="EMBL" id="GBRH01174266">
    <property type="protein sequence ID" value="JAE23630.1"/>
    <property type="molecule type" value="Transcribed_RNA"/>
</dbReference>
<accession>A0A0A9GEY4</accession>